<dbReference type="FunCoup" id="A0A6P3ZJ24">
    <property type="interactions" value="171"/>
</dbReference>
<proteinExistence type="inferred from homology"/>
<comment type="pathway">
    <text evidence="2">Phenylpropanoid metabolism.</text>
</comment>
<dbReference type="GO" id="GO:0102312">
    <property type="term" value="F:4-coumaroyl 2'-hydroxylase activity"/>
    <property type="evidence" value="ECO:0007669"/>
    <property type="project" value="UniProtKB-EC"/>
</dbReference>
<keyword evidence="12" id="KW-1185">Reference proteome</keyword>
<gene>
    <name evidence="13" type="primary">LOC107415011</name>
</gene>
<evidence type="ECO:0000256" key="2">
    <source>
        <dbReference type="ARBA" id="ARBA00004918"/>
    </source>
</evidence>
<evidence type="ECO:0000256" key="6">
    <source>
        <dbReference type="ARBA" id="ARBA00023002"/>
    </source>
</evidence>
<dbReference type="InterPro" id="IPR026992">
    <property type="entry name" value="DIOX_N"/>
</dbReference>
<sequence>MAPTMAVTNNTDLASDFSIDFVLTKEHGVKGLSETGIKTLPNQYIQPLEERLCMTKIVPKNAIPIIDLSDPNTTGVVDAICNAAERWGFFQIVNHGVPLQVLENAKEATPRFFGLPAQEKNKYSKDNSPSNTIRYGTSFSPQAEKALEWKDYLSLFYVSDDEASALWPAACRDGLLEYMRKSEAVVKQLLKMLMEKLNVTEIDKSKEDLLMGSRRININYYPICPNPVLTVGVGLHSDVSTLTILLQDDIGGLYVRDLQDNSWIHVPPVKGSIVINVGDALQIMSNGRYKSVEHCVVANGSKNRISVPIFVNPRPHDIIGPLPELLASGEQPIYKRVLYSDYVKHFFRKAHDGKATVDYAKI</sequence>
<feature type="domain" description="Fe2OG dioxygenase" evidence="11">
    <location>
        <begin position="212"/>
        <end position="313"/>
    </location>
</feature>
<dbReference type="KEGG" id="zju:107415011"/>
<keyword evidence="6 10" id="KW-0560">Oxidoreductase</keyword>
<evidence type="ECO:0000256" key="3">
    <source>
        <dbReference type="ARBA" id="ARBA00008056"/>
    </source>
</evidence>
<evidence type="ECO:0000313" key="13">
    <source>
        <dbReference type="RefSeq" id="XP_015878746.3"/>
    </source>
</evidence>
<name>A0A6P3ZJ24_ZIZJJ</name>
<dbReference type="PANTHER" id="PTHR10209:SF243">
    <property type="entry name" value="FERULOYL COA ORTHO-HYDROXYLASE 1-RELATED"/>
    <property type="match status" value="1"/>
</dbReference>
<dbReference type="SUPFAM" id="SSF51197">
    <property type="entry name" value="Clavaminate synthase-like"/>
    <property type="match status" value="1"/>
</dbReference>
<comment type="catalytic activity">
    <reaction evidence="8">
        <text>(E)-feruloyl-CoA + 2-oxoglutarate + O2 = (E)-6-hydroxyferuloyl-CoA + succinate + CO2</text>
        <dbReference type="Rhea" id="RHEA:57856"/>
        <dbReference type="ChEBI" id="CHEBI:15379"/>
        <dbReference type="ChEBI" id="CHEBI:16526"/>
        <dbReference type="ChEBI" id="CHEBI:16810"/>
        <dbReference type="ChEBI" id="CHEBI:30031"/>
        <dbReference type="ChEBI" id="CHEBI:87305"/>
        <dbReference type="ChEBI" id="CHEBI:142390"/>
        <dbReference type="EC" id="1.14.11.61"/>
    </reaction>
</comment>
<reference evidence="13" key="1">
    <citation type="submission" date="2025-08" db="UniProtKB">
        <authorList>
            <consortium name="RefSeq"/>
        </authorList>
    </citation>
    <scope>IDENTIFICATION</scope>
    <source>
        <tissue evidence="13">Seedling</tissue>
    </source>
</reference>
<dbReference type="GO" id="GO:0046872">
    <property type="term" value="F:metal ion binding"/>
    <property type="evidence" value="ECO:0007669"/>
    <property type="project" value="UniProtKB-KW"/>
</dbReference>
<evidence type="ECO:0000313" key="12">
    <source>
        <dbReference type="Proteomes" id="UP001652623"/>
    </source>
</evidence>
<comment type="catalytic activity">
    <reaction evidence="9">
        <text>(E)-4-coumaroyl-CoA + 2-oxoglutarate + O2 = (E)-2,4-dihydroxycinnamoyl-CoA + succinate + CO2</text>
        <dbReference type="Rhea" id="RHEA:57868"/>
        <dbReference type="ChEBI" id="CHEBI:15379"/>
        <dbReference type="ChEBI" id="CHEBI:16526"/>
        <dbReference type="ChEBI" id="CHEBI:16810"/>
        <dbReference type="ChEBI" id="CHEBI:30031"/>
        <dbReference type="ChEBI" id="CHEBI:85008"/>
        <dbReference type="ChEBI" id="CHEBI:142398"/>
        <dbReference type="EC" id="1.14.11.62"/>
    </reaction>
</comment>
<dbReference type="PROSITE" id="PS51471">
    <property type="entry name" value="FE2OG_OXY"/>
    <property type="match status" value="1"/>
</dbReference>
<keyword evidence="4 10" id="KW-0479">Metal-binding</keyword>
<evidence type="ECO:0000256" key="8">
    <source>
        <dbReference type="ARBA" id="ARBA00048503"/>
    </source>
</evidence>
<dbReference type="AlphaFoldDB" id="A0A6P3ZJ24"/>
<evidence type="ECO:0000256" key="9">
    <source>
        <dbReference type="ARBA" id="ARBA00049557"/>
    </source>
</evidence>
<evidence type="ECO:0000256" key="10">
    <source>
        <dbReference type="RuleBase" id="RU003682"/>
    </source>
</evidence>
<evidence type="ECO:0000256" key="4">
    <source>
        <dbReference type="ARBA" id="ARBA00022723"/>
    </source>
</evidence>
<dbReference type="InterPro" id="IPR005123">
    <property type="entry name" value="Oxoglu/Fe-dep_dioxygenase_dom"/>
</dbReference>
<evidence type="ECO:0000259" key="11">
    <source>
        <dbReference type="PROSITE" id="PS51471"/>
    </source>
</evidence>
<evidence type="ECO:0000256" key="5">
    <source>
        <dbReference type="ARBA" id="ARBA00022964"/>
    </source>
</evidence>
<dbReference type="Gene3D" id="2.60.120.330">
    <property type="entry name" value="B-lactam Antibiotic, Isopenicillin N Synthase, Chain"/>
    <property type="match status" value="1"/>
</dbReference>
<comment type="similarity">
    <text evidence="3 10">Belongs to the iron/ascorbate-dependent oxidoreductase family.</text>
</comment>
<dbReference type="GeneID" id="107415011"/>
<dbReference type="RefSeq" id="XP_015878746.3">
    <property type="nucleotide sequence ID" value="XM_016023260.3"/>
</dbReference>
<dbReference type="PANTHER" id="PTHR10209">
    <property type="entry name" value="OXIDOREDUCTASE, 2OG-FE II OXYGENASE FAMILY PROTEIN"/>
    <property type="match status" value="1"/>
</dbReference>
<dbReference type="InterPro" id="IPR044861">
    <property type="entry name" value="IPNS-like_FE2OG_OXY"/>
</dbReference>
<protein>
    <submittedName>
        <fullName evidence="13">Feruloyl CoA ortho-hydroxylase F6H1-3</fullName>
    </submittedName>
</protein>
<organism evidence="12 13">
    <name type="scientific">Ziziphus jujuba</name>
    <name type="common">Chinese jujube</name>
    <name type="synonym">Ziziphus sativa</name>
    <dbReference type="NCBI Taxonomy" id="326968"/>
    <lineage>
        <taxon>Eukaryota</taxon>
        <taxon>Viridiplantae</taxon>
        <taxon>Streptophyta</taxon>
        <taxon>Embryophyta</taxon>
        <taxon>Tracheophyta</taxon>
        <taxon>Spermatophyta</taxon>
        <taxon>Magnoliopsida</taxon>
        <taxon>eudicotyledons</taxon>
        <taxon>Gunneridae</taxon>
        <taxon>Pentapetalae</taxon>
        <taxon>rosids</taxon>
        <taxon>fabids</taxon>
        <taxon>Rosales</taxon>
        <taxon>Rhamnaceae</taxon>
        <taxon>Paliureae</taxon>
        <taxon>Ziziphus</taxon>
    </lineage>
</organism>
<dbReference type="Pfam" id="PF03171">
    <property type="entry name" value="2OG-FeII_Oxy"/>
    <property type="match status" value="1"/>
</dbReference>
<keyword evidence="5" id="KW-0223">Dioxygenase</keyword>
<dbReference type="Pfam" id="PF14226">
    <property type="entry name" value="DIOX_N"/>
    <property type="match status" value="1"/>
</dbReference>
<evidence type="ECO:0000256" key="1">
    <source>
        <dbReference type="ARBA" id="ARBA00001961"/>
    </source>
</evidence>
<accession>A0A6P3ZJ24</accession>
<dbReference type="GO" id="GO:0009805">
    <property type="term" value="P:coumarin biosynthetic process"/>
    <property type="evidence" value="ECO:0007669"/>
    <property type="project" value="UniProtKB-ARBA"/>
</dbReference>
<dbReference type="Proteomes" id="UP001652623">
    <property type="component" value="Chromosome 4"/>
</dbReference>
<dbReference type="InterPro" id="IPR027443">
    <property type="entry name" value="IPNS-like_sf"/>
</dbReference>
<evidence type="ECO:0000256" key="7">
    <source>
        <dbReference type="ARBA" id="ARBA00023004"/>
    </source>
</evidence>
<keyword evidence="7 10" id="KW-0408">Iron</keyword>
<dbReference type="InParanoid" id="A0A6P3ZJ24"/>
<comment type="cofactor">
    <cofactor evidence="1">
        <name>L-ascorbate</name>
        <dbReference type="ChEBI" id="CHEBI:38290"/>
    </cofactor>
</comment>